<evidence type="ECO:0000313" key="1">
    <source>
        <dbReference type="EMBL" id="GAA2375920.1"/>
    </source>
</evidence>
<dbReference type="InterPro" id="IPR008969">
    <property type="entry name" value="CarboxyPept-like_regulatory"/>
</dbReference>
<comment type="caution">
    <text evidence="1">The sequence shown here is derived from an EMBL/GenBank/DDBJ whole genome shotgun (WGS) entry which is preliminary data.</text>
</comment>
<dbReference type="Gene3D" id="2.60.40.1120">
    <property type="entry name" value="Carboxypeptidase-like, regulatory domain"/>
    <property type="match status" value="1"/>
</dbReference>
<organism evidence="1 2">
    <name type="scientific">Dactylosporangium salmoneum</name>
    <dbReference type="NCBI Taxonomy" id="53361"/>
    <lineage>
        <taxon>Bacteria</taxon>
        <taxon>Bacillati</taxon>
        <taxon>Actinomycetota</taxon>
        <taxon>Actinomycetes</taxon>
        <taxon>Micromonosporales</taxon>
        <taxon>Micromonosporaceae</taxon>
        <taxon>Dactylosporangium</taxon>
    </lineage>
</organism>
<dbReference type="SUPFAM" id="SSF49464">
    <property type="entry name" value="Carboxypeptidase regulatory domain-like"/>
    <property type="match status" value="1"/>
</dbReference>
<name>A0ABP5UG96_9ACTN</name>
<dbReference type="EMBL" id="BAAARV010000079">
    <property type="protein sequence ID" value="GAA2375920.1"/>
    <property type="molecule type" value="Genomic_DNA"/>
</dbReference>
<reference evidence="2" key="1">
    <citation type="journal article" date="2019" name="Int. J. Syst. Evol. Microbiol.">
        <title>The Global Catalogue of Microorganisms (GCM) 10K type strain sequencing project: providing services to taxonomists for standard genome sequencing and annotation.</title>
        <authorList>
            <consortium name="The Broad Institute Genomics Platform"/>
            <consortium name="The Broad Institute Genome Sequencing Center for Infectious Disease"/>
            <person name="Wu L."/>
            <person name="Ma J."/>
        </authorList>
    </citation>
    <scope>NUCLEOTIDE SEQUENCE [LARGE SCALE GENOMIC DNA]</scope>
    <source>
        <strain evidence="2">JCM 3272</strain>
    </source>
</reference>
<evidence type="ECO:0008006" key="3">
    <source>
        <dbReference type="Google" id="ProtNLM"/>
    </source>
</evidence>
<proteinExistence type="predicted"/>
<gene>
    <name evidence="1" type="ORF">GCM10010170_079730</name>
</gene>
<keyword evidence="2" id="KW-1185">Reference proteome</keyword>
<protein>
    <recommendedName>
        <fullName evidence="3">Carboxypeptidase regulatory-like domain-containing protein</fullName>
    </recommendedName>
</protein>
<dbReference type="Pfam" id="PF13620">
    <property type="entry name" value="CarboxypepD_reg"/>
    <property type="match status" value="1"/>
</dbReference>
<sequence>MTDANGQPVGNAWVHAQTPDGTLNANANGTADANGAYTLVGVEAGGYHLSFRAAGSMFIQWAHQKLTFWPSAEITVGAREPR</sequence>
<accession>A0ABP5UG96</accession>
<dbReference type="Proteomes" id="UP001501444">
    <property type="component" value="Unassembled WGS sequence"/>
</dbReference>
<evidence type="ECO:0000313" key="2">
    <source>
        <dbReference type="Proteomes" id="UP001501444"/>
    </source>
</evidence>